<evidence type="ECO:0008006" key="4">
    <source>
        <dbReference type="Google" id="ProtNLM"/>
    </source>
</evidence>
<evidence type="ECO:0000256" key="1">
    <source>
        <dbReference type="SAM" id="MobiDB-lite"/>
    </source>
</evidence>
<feature type="transmembrane region" description="Helical" evidence="2">
    <location>
        <begin position="183"/>
        <end position="208"/>
    </location>
</feature>
<dbReference type="EMBL" id="CP155447">
    <property type="protein sequence ID" value="XBH07488.1"/>
    <property type="molecule type" value="Genomic_DNA"/>
</dbReference>
<accession>A0AAU7CR18</accession>
<feature type="transmembrane region" description="Helical" evidence="2">
    <location>
        <begin position="94"/>
        <end position="115"/>
    </location>
</feature>
<feature type="compositionally biased region" description="Low complexity" evidence="1">
    <location>
        <begin position="1"/>
        <end position="15"/>
    </location>
</feature>
<keyword evidence="2" id="KW-0812">Transmembrane</keyword>
<organism evidence="3">
    <name type="scientific">Singulisphaera sp. Ch08</name>
    <dbReference type="NCBI Taxonomy" id="3120278"/>
    <lineage>
        <taxon>Bacteria</taxon>
        <taxon>Pseudomonadati</taxon>
        <taxon>Planctomycetota</taxon>
        <taxon>Planctomycetia</taxon>
        <taxon>Isosphaerales</taxon>
        <taxon>Isosphaeraceae</taxon>
        <taxon>Singulisphaera</taxon>
    </lineage>
</organism>
<evidence type="ECO:0000313" key="3">
    <source>
        <dbReference type="EMBL" id="XBH07488.1"/>
    </source>
</evidence>
<name>A0AAU7CR18_9BACT</name>
<keyword evidence="2" id="KW-1133">Transmembrane helix</keyword>
<reference evidence="3" key="1">
    <citation type="submission" date="2024-05" db="EMBL/GenBank/DDBJ databases">
        <title>Planctomycetes of the genus Singulisphaera possess chitinolytic capabilities.</title>
        <authorList>
            <person name="Ivanova A."/>
        </authorList>
    </citation>
    <scope>NUCLEOTIDE SEQUENCE</scope>
    <source>
        <strain evidence="3">Ch08T</strain>
    </source>
</reference>
<feature type="region of interest" description="Disordered" evidence="1">
    <location>
        <begin position="1"/>
        <end position="27"/>
    </location>
</feature>
<dbReference type="RefSeq" id="WP_406700324.1">
    <property type="nucleotide sequence ID" value="NZ_CP155447.1"/>
</dbReference>
<keyword evidence="2" id="KW-0472">Membrane</keyword>
<evidence type="ECO:0000256" key="2">
    <source>
        <dbReference type="SAM" id="Phobius"/>
    </source>
</evidence>
<feature type="transmembrane region" description="Helical" evidence="2">
    <location>
        <begin position="241"/>
        <end position="267"/>
    </location>
</feature>
<sequence>MSDPSTTVPTAATNPPAAPPSSMESKIHDHTEGIQLDIGGEEGVDRRLAEIEMEGEEVAAGWKPAPHQPLSPEVRFLHISRTIHQLITDRNRSVGIFLAVASLSFAASTALLNARPDVVPIIPLKTLQYWCLPVTFGTLAIIGVFMGLILVRTRIGLIYEVSKMNALLGLPSERVKRVNPFSIFFLMYLMVCLCGAAAGGLSVGMLMVNPGPVTSNPTSEGESPVVVVESRVPQSQSQAPLLAGSAVGLLYTAALLAIYFSMVLNATSEEKLVKARR</sequence>
<feature type="transmembrane region" description="Helical" evidence="2">
    <location>
        <begin position="127"/>
        <end position="151"/>
    </location>
</feature>
<gene>
    <name evidence="3" type="ORF">V5E97_16045</name>
</gene>
<dbReference type="AlphaFoldDB" id="A0AAU7CR18"/>
<protein>
    <recommendedName>
        <fullName evidence="4">Transmembrane protein</fullName>
    </recommendedName>
</protein>
<proteinExistence type="predicted"/>